<protein>
    <submittedName>
        <fullName evidence="2">Uncharacterized protein</fullName>
    </submittedName>
</protein>
<evidence type="ECO:0000313" key="3">
    <source>
        <dbReference type="Proteomes" id="UP000095751"/>
    </source>
</evidence>
<keyword evidence="3" id="KW-1185">Reference proteome</keyword>
<dbReference type="InParanoid" id="A0A1E7EIL2"/>
<dbReference type="KEGG" id="fcy:FRACYDRAFT_258494"/>
<name>A0A1E7EIL2_9STRA</name>
<evidence type="ECO:0000313" key="2">
    <source>
        <dbReference type="EMBL" id="OEU05731.1"/>
    </source>
</evidence>
<feature type="region of interest" description="Disordered" evidence="1">
    <location>
        <begin position="167"/>
        <end position="203"/>
    </location>
</feature>
<dbReference type="AlphaFoldDB" id="A0A1E7EIL2"/>
<reference evidence="2 3" key="1">
    <citation type="submission" date="2016-09" db="EMBL/GenBank/DDBJ databases">
        <title>Extensive genetic diversity and differential bi-allelic expression allows diatom success in the polar Southern Ocean.</title>
        <authorList>
            <consortium name="DOE Joint Genome Institute"/>
            <person name="Mock T."/>
            <person name="Otillar R.P."/>
            <person name="Strauss J."/>
            <person name="Dupont C."/>
            <person name="Frickenhaus S."/>
            <person name="Maumus F."/>
            <person name="Mcmullan M."/>
            <person name="Sanges R."/>
            <person name="Schmutz J."/>
            <person name="Toseland A."/>
            <person name="Valas R."/>
            <person name="Veluchamy A."/>
            <person name="Ward B.J."/>
            <person name="Allen A."/>
            <person name="Barry K."/>
            <person name="Falciatore A."/>
            <person name="Ferrante M."/>
            <person name="Fortunato A.E."/>
            <person name="Gloeckner G."/>
            <person name="Gruber A."/>
            <person name="Hipkin R."/>
            <person name="Janech M."/>
            <person name="Kroth P."/>
            <person name="Leese F."/>
            <person name="Lindquist E."/>
            <person name="Lyon B.R."/>
            <person name="Martin J."/>
            <person name="Mayer C."/>
            <person name="Parker M."/>
            <person name="Quesneville H."/>
            <person name="Raymond J."/>
            <person name="Uhlig C."/>
            <person name="Valentin K.U."/>
            <person name="Worden A.Z."/>
            <person name="Armbrust E.V."/>
            <person name="Bowler C."/>
            <person name="Green B."/>
            <person name="Moulton V."/>
            <person name="Van Oosterhout C."/>
            <person name="Grigoriev I."/>
        </authorList>
    </citation>
    <scope>NUCLEOTIDE SEQUENCE [LARGE SCALE GENOMIC DNA]</scope>
    <source>
        <strain evidence="2 3">CCMP1102</strain>
    </source>
</reference>
<accession>A0A1E7EIL2</accession>
<sequence length="310" mass="35112">MKRQWRPDTRHRVVQISKVYSFPHHDDRPPILFGEESLDNKTPEGSTNGSTWSLCVVQDALVDRKYEKLVSEHETMKKTMKLENRERSQELRKKSNLKSAEINSLKSSLKSLKSKNQALKLENISLKSKAATQINSLKSSLKSHKSKNEALKLENISLKSKAATLERQNKSIRNANMSANDNKDTTGDNDNDNNDVSSDLPPDASDAACSSNFITTDKIWERTFQPGSTRINNELIVCAVFKTILQSAEKIHIYPVVGENAINRIDRYLDCICTDLKDKIAGENEAKSEKFRGNAIYNIRKSSPRMIRKS</sequence>
<dbReference type="Proteomes" id="UP000095751">
    <property type="component" value="Unassembled WGS sequence"/>
</dbReference>
<gene>
    <name evidence="2" type="ORF">FRACYDRAFT_258494</name>
</gene>
<dbReference type="EMBL" id="KV784499">
    <property type="protein sequence ID" value="OEU05731.1"/>
    <property type="molecule type" value="Genomic_DNA"/>
</dbReference>
<evidence type="ECO:0000256" key="1">
    <source>
        <dbReference type="SAM" id="MobiDB-lite"/>
    </source>
</evidence>
<organism evidence="2 3">
    <name type="scientific">Fragilariopsis cylindrus CCMP1102</name>
    <dbReference type="NCBI Taxonomy" id="635003"/>
    <lineage>
        <taxon>Eukaryota</taxon>
        <taxon>Sar</taxon>
        <taxon>Stramenopiles</taxon>
        <taxon>Ochrophyta</taxon>
        <taxon>Bacillariophyta</taxon>
        <taxon>Bacillariophyceae</taxon>
        <taxon>Bacillariophycidae</taxon>
        <taxon>Bacillariales</taxon>
        <taxon>Bacillariaceae</taxon>
        <taxon>Fragilariopsis</taxon>
    </lineage>
</organism>
<proteinExistence type="predicted"/>